<dbReference type="EMBL" id="LVLJ01000294">
    <property type="protein sequence ID" value="OAE34949.1"/>
    <property type="molecule type" value="Genomic_DNA"/>
</dbReference>
<evidence type="ECO:0000313" key="2">
    <source>
        <dbReference type="Proteomes" id="UP000077202"/>
    </source>
</evidence>
<organism evidence="1 2">
    <name type="scientific">Marchantia polymorpha subsp. ruderalis</name>
    <dbReference type="NCBI Taxonomy" id="1480154"/>
    <lineage>
        <taxon>Eukaryota</taxon>
        <taxon>Viridiplantae</taxon>
        <taxon>Streptophyta</taxon>
        <taxon>Embryophyta</taxon>
        <taxon>Marchantiophyta</taxon>
        <taxon>Marchantiopsida</taxon>
        <taxon>Marchantiidae</taxon>
        <taxon>Marchantiales</taxon>
        <taxon>Marchantiaceae</taxon>
        <taxon>Marchantia</taxon>
    </lineage>
</organism>
<proteinExistence type="predicted"/>
<accession>A0A176WPD5</accession>
<sequence>MGTEGVGEEKRTLQSRAGGELQCDVRGMWVQPTRTTTELARLPVKRASPTSVFPLEPANGRYSGEGSLRLELGQISAGHVGPTGADNGLRADFALSTIDYVHVVSNTSDVGRQDITGFFPDEESGTAVKNYLLRLYPWASLGGAKTQYPENEI</sequence>
<protein>
    <submittedName>
        <fullName evidence="1">Uncharacterized protein</fullName>
    </submittedName>
</protein>
<name>A0A176WPD5_MARPO</name>
<keyword evidence="2" id="KW-1185">Reference proteome</keyword>
<reference evidence="1" key="1">
    <citation type="submission" date="2016-03" db="EMBL/GenBank/DDBJ databases">
        <title>Mechanisms controlling the formation of the plant cell surface in tip-growing cells are functionally conserved among land plants.</title>
        <authorList>
            <person name="Honkanen S."/>
            <person name="Jones V.A."/>
            <person name="Morieri G."/>
            <person name="Champion C."/>
            <person name="Hetherington A.J."/>
            <person name="Kelly S."/>
            <person name="Saint-Marcoux D."/>
            <person name="Proust H."/>
            <person name="Prescott H."/>
            <person name="Dolan L."/>
        </authorList>
    </citation>
    <scope>NUCLEOTIDE SEQUENCE [LARGE SCALE GENOMIC DNA]</scope>
    <source>
        <tissue evidence="1">Whole gametophyte</tissue>
    </source>
</reference>
<gene>
    <name evidence="1" type="ORF">AXG93_593s1050</name>
</gene>
<dbReference type="AlphaFoldDB" id="A0A176WPD5"/>
<dbReference type="Proteomes" id="UP000077202">
    <property type="component" value="Unassembled WGS sequence"/>
</dbReference>
<comment type="caution">
    <text evidence="1">The sequence shown here is derived from an EMBL/GenBank/DDBJ whole genome shotgun (WGS) entry which is preliminary data.</text>
</comment>
<evidence type="ECO:0000313" key="1">
    <source>
        <dbReference type="EMBL" id="OAE34949.1"/>
    </source>
</evidence>